<name>A0A0G1UVY8_9BACT</name>
<evidence type="ECO:0000313" key="1">
    <source>
        <dbReference type="EMBL" id="KKU98312.1"/>
    </source>
</evidence>
<organism evidence="1 2">
    <name type="scientific">Candidatus Amesbacteria bacterium GW2011_GWB1_48_13</name>
    <dbReference type="NCBI Taxonomy" id="1618362"/>
    <lineage>
        <taxon>Bacteria</taxon>
        <taxon>Candidatus Amesiibacteriota</taxon>
    </lineage>
</organism>
<dbReference type="EMBL" id="LCPK01000004">
    <property type="protein sequence ID" value="KKU98312.1"/>
    <property type="molecule type" value="Genomic_DNA"/>
</dbReference>
<sequence length="109" mass="11774">MDAVPIRPYFKAVTDNTVHQVLAANARVRHILWHNDDGAARFMQIFRRLAADVVLGTTVPDLVIQLGADATDVFPFGDTLISPFSFAITTTRGGSTAGTASDVMIALWS</sequence>
<evidence type="ECO:0000313" key="2">
    <source>
        <dbReference type="Proteomes" id="UP000034694"/>
    </source>
</evidence>
<protein>
    <submittedName>
        <fullName evidence="1">Uncharacterized protein</fullName>
    </submittedName>
</protein>
<dbReference type="Proteomes" id="UP000034694">
    <property type="component" value="Unassembled WGS sequence"/>
</dbReference>
<proteinExistence type="predicted"/>
<accession>A0A0G1UVY8</accession>
<reference evidence="1 2" key="1">
    <citation type="journal article" date="2015" name="Nature">
        <title>rRNA introns, odd ribosomes, and small enigmatic genomes across a large radiation of phyla.</title>
        <authorList>
            <person name="Brown C.T."/>
            <person name="Hug L.A."/>
            <person name="Thomas B.C."/>
            <person name="Sharon I."/>
            <person name="Castelle C.J."/>
            <person name="Singh A."/>
            <person name="Wilkins M.J."/>
            <person name="Williams K.H."/>
            <person name="Banfield J.F."/>
        </authorList>
    </citation>
    <scope>NUCLEOTIDE SEQUENCE [LARGE SCALE GENOMIC DNA]</scope>
</reference>
<gene>
    <name evidence="1" type="ORF">UY28_C0004G0050</name>
</gene>
<comment type="caution">
    <text evidence="1">The sequence shown here is derived from an EMBL/GenBank/DDBJ whole genome shotgun (WGS) entry which is preliminary data.</text>
</comment>
<dbReference type="AlphaFoldDB" id="A0A0G1UVY8"/>